<comment type="cofactor">
    <cofactor evidence="1 15">
        <name>heme</name>
        <dbReference type="ChEBI" id="CHEBI:30413"/>
    </cofactor>
</comment>
<dbReference type="Gene3D" id="1.10.630.10">
    <property type="entry name" value="Cytochrome P450"/>
    <property type="match status" value="1"/>
</dbReference>
<dbReference type="PRINTS" id="PR00463">
    <property type="entry name" value="EP450I"/>
</dbReference>
<evidence type="ECO:0000256" key="14">
    <source>
        <dbReference type="ARBA" id="ARBA00047827"/>
    </source>
</evidence>
<dbReference type="SUPFAM" id="SSF48264">
    <property type="entry name" value="Cytochrome P450"/>
    <property type="match status" value="1"/>
</dbReference>
<proteinExistence type="evidence at transcript level"/>
<keyword evidence="10 16" id="KW-0560">Oxidoreductase</keyword>
<dbReference type="PRINTS" id="PR00385">
    <property type="entry name" value="P450"/>
</dbReference>
<evidence type="ECO:0000256" key="7">
    <source>
        <dbReference type="ARBA" id="ARBA00022723"/>
    </source>
</evidence>
<dbReference type="PANTHER" id="PTHR24292">
    <property type="entry name" value="CYTOCHROME P450"/>
    <property type="match status" value="1"/>
</dbReference>
<dbReference type="PROSITE" id="PS00086">
    <property type="entry name" value="CYTOCHROME_P450"/>
    <property type="match status" value="1"/>
</dbReference>
<feature type="binding site" description="axial binding residue" evidence="15">
    <location>
        <position position="453"/>
    </location>
    <ligand>
        <name>heme</name>
        <dbReference type="ChEBI" id="CHEBI:30413"/>
    </ligand>
    <ligandPart>
        <name>Fe</name>
        <dbReference type="ChEBI" id="CHEBI:18248"/>
    </ligandPart>
</feature>
<dbReference type="GO" id="GO:0016712">
    <property type="term" value="F:oxidoreductase activity, acting on paired donors, with incorporation or reduction of molecular oxygen, reduced flavin or flavoprotein as one donor, and incorporation of one atom of oxygen"/>
    <property type="evidence" value="ECO:0007669"/>
    <property type="project" value="UniProtKB-EC"/>
</dbReference>
<evidence type="ECO:0000256" key="6">
    <source>
        <dbReference type="ARBA" id="ARBA00022617"/>
    </source>
</evidence>
<dbReference type="InterPro" id="IPR001128">
    <property type="entry name" value="Cyt_P450"/>
</dbReference>
<keyword evidence="7 15" id="KW-0479">Metal-binding</keyword>
<dbReference type="InterPro" id="IPR036396">
    <property type="entry name" value="Cyt_P450_sf"/>
</dbReference>
<organism evidence="17">
    <name type="scientific">Carposina sasakii</name>
    <name type="common">Peach fruit moth</name>
    <name type="synonym">Carposina niponensis</name>
    <dbReference type="NCBI Taxonomy" id="252295"/>
    <lineage>
        <taxon>Eukaryota</taxon>
        <taxon>Metazoa</taxon>
        <taxon>Ecdysozoa</taxon>
        <taxon>Arthropoda</taxon>
        <taxon>Hexapoda</taxon>
        <taxon>Insecta</taxon>
        <taxon>Pterygota</taxon>
        <taxon>Neoptera</taxon>
        <taxon>Endopterygota</taxon>
        <taxon>Lepidoptera</taxon>
        <taxon>Glossata</taxon>
        <taxon>Ditrysia</taxon>
        <taxon>Copromorphoidea</taxon>
        <taxon>Carposinidae</taxon>
        <taxon>Carposina</taxon>
    </lineage>
</organism>
<keyword evidence="11 15" id="KW-0408">Iron</keyword>
<keyword evidence="9" id="KW-0492">Microsome</keyword>
<dbReference type="InterPro" id="IPR002401">
    <property type="entry name" value="Cyt_P450_E_grp-I"/>
</dbReference>
<evidence type="ECO:0000256" key="2">
    <source>
        <dbReference type="ARBA" id="ARBA00004174"/>
    </source>
</evidence>
<evidence type="ECO:0000313" key="17">
    <source>
        <dbReference type="EMBL" id="QAX33063.1"/>
    </source>
</evidence>
<keyword evidence="13" id="KW-0472">Membrane</keyword>
<dbReference type="GO" id="GO:0020037">
    <property type="term" value="F:heme binding"/>
    <property type="evidence" value="ECO:0007669"/>
    <property type="project" value="InterPro"/>
</dbReference>
<evidence type="ECO:0000256" key="1">
    <source>
        <dbReference type="ARBA" id="ARBA00001971"/>
    </source>
</evidence>
<comment type="similarity">
    <text evidence="4 16">Belongs to the cytochrome P450 family.</text>
</comment>
<evidence type="ECO:0000256" key="10">
    <source>
        <dbReference type="ARBA" id="ARBA00023002"/>
    </source>
</evidence>
<keyword evidence="6 15" id="KW-0349">Heme</keyword>
<evidence type="ECO:0000256" key="11">
    <source>
        <dbReference type="ARBA" id="ARBA00023004"/>
    </source>
</evidence>
<keyword evidence="12 16" id="KW-0503">Monooxygenase</keyword>
<sequence>MILLILSAVFFITLYVYTTRTFDYWKKRGVKHDRPIPFFGTNKENFLMKKSITQMAADAYWKYPTEKIVGFYRCSRPELVIRDPVIAKRILVTDFAYFYPRGINPHKTVIEPLMRSLFFADGDLWKLLRQRMTPAFTSGKLKAMFPLIVERAVRLQSRVYDSIFRKKQIDARDLMARYTTDFIGACGFGLDADSLNDEDSAFRKLGAKIFDVKLKDFIVVILKMMFPETFKHLRFLSRMDKELIALVDEIQKQRNYQPSGRQDFIDLLLETQKKGVMIGESIEKVKLDGKPEIVQIHMDSELFAAQVFVFFAAGFETSSSATSFTLLQLAYHPEVQKKVQQNIDTVLSKYNNLLCYDAVKEMNYLECAFREGMRMFPSLGQLVRRSARKYTIPEVNVTIDEDVGIIIPLQAMQNDPQYFENPEEFRPERFLPENIEEKNRYVYLPFGVGPRACIGERLGLMQSLAGLAAVLMKFTVEPTPNTVRRPKVEPKSGIVQSIQGGIPLYFRERIEKY</sequence>
<evidence type="ECO:0000256" key="15">
    <source>
        <dbReference type="PIRSR" id="PIRSR602401-1"/>
    </source>
</evidence>
<evidence type="ECO:0000256" key="13">
    <source>
        <dbReference type="ARBA" id="ARBA00023136"/>
    </source>
</evidence>
<name>A0A411AG12_CARSA</name>
<dbReference type="PANTHER" id="PTHR24292:SF45">
    <property type="entry name" value="CYTOCHROME P450 6G1-RELATED"/>
    <property type="match status" value="1"/>
</dbReference>
<dbReference type="EMBL" id="MH151915">
    <property type="protein sequence ID" value="QAX33063.1"/>
    <property type="molecule type" value="mRNA"/>
</dbReference>
<accession>A0A411AG12</accession>
<dbReference type="OrthoDB" id="2789670at2759"/>
<evidence type="ECO:0000256" key="9">
    <source>
        <dbReference type="ARBA" id="ARBA00022848"/>
    </source>
</evidence>
<evidence type="ECO:0000256" key="16">
    <source>
        <dbReference type="RuleBase" id="RU000461"/>
    </source>
</evidence>
<dbReference type="EC" id="1.14.14.1" evidence="5"/>
<dbReference type="FunFam" id="1.10.630.10:FF:000042">
    <property type="entry name" value="Cytochrome P450"/>
    <property type="match status" value="1"/>
</dbReference>
<keyword evidence="8" id="KW-0256">Endoplasmic reticulum</keyword>
<evidence type="ECO:0000256" key="4">
    <source>
        <dbReference type="ARBA" id="ARBA00010617"/>
    </source>
</evidence>
<dbReference type="GO" id="GO:0005506">
    <property type="term" value="F:iron ion binding"/>
    <property type="evidence" value="ECO:0007669"/>
    <property type="project" value="InterPro"/>
</dbReference>
<reference evidence="17" key="1">
    <citation type="submission" date="2018-03" db="EMBL/GenBank/DDBJ databases">
        <title>Transcriptome Analysis of Disruption of Mating in the Peach Fruit Moth Carposina sasakii by Chlorantraniliprole.</title>
        <authorList>
            <person name="Sun L."/>
            <person name="Qiu G."/>
        </authorList>
    </citation>
    <scope>NUCLEOTIDE SEQUENCE</scope>
</reference>
<dbReference type="GO" id="GO:0005789">
    <property type="term" value="C:endoplasmic reticulum membrane"/>
    <property type="evidence" value="ECO:0007669"/>
    <property type="project" value="UniProtKB-SubCell"/>
</dbReference>
<dbReference type="Pfam" id="PF00067">
    <property type="entry name" value="p450"/>
    <property type="match status" value="1"/>
</dbReference>
<evidence type="ECO:0000256" key="12">
    <source>
        <dbReference type="ARBA" id="ARBA00023033"/>
    </source>
</evidence>
<dbReference type="InterPro" id="IPR050476">
    <property type="entry name" value="Insect_CytP450_Detox"/>
</dbReference>
<dbReference type="AlphaFoldDB" id="A0A411AG12"/>
<evidence type="ECO:0000256" key="5">
    <source>
        <dbReference type="ARBA" id="ARBA00012109"/>
    </source>
</evidence>
<protein>
    <recommendedName>
        <fullName evidence="5">unspecific monooxygenase</fullName>
        <ecNumber evidence="5">1.14.14.1</ecNumber>
    </recommendedName>
</protein>
<comment type="subcellular location">
    <subcellularLocation>
        <location evidence="3">Endoplasmic reticulum membrane</location>
        <topology evidence="3">Peripheral membrane protein</topology>
    </subcellularLocation>
    <subcellularLocation>
        <location evidence="2">Microsome membrane</location>
        <topology evidence="2">Peripheral membrane protein</topology>
    </subcellularLocation>
</comment>
<comment type="catalytic activity">
    <reaction evidence="14">
        <text>an organic molecule + reduced [NADPH--hemoprotein reductase] + O2 = an alcohol + oxidized [NADPH--hemoprotein reductase] + H2O + H(+)</text>
        <dbReference type="Rhea" id="RHEA:17149"/>
        <dbReference type="Rhea" id="RHEA-COMP:11964"/>
        <dbReference type="Rhea" id="RHEA-COMP:11965"/>
        <dbReference type="ChEBI" id="CHEBI:15377"/>
        <dbReference type="ChEBI" id="CHEBI:15378"/>
        <dbReference type="ChEBI" id="CHEBI:15379"/>
        <dbReference type="ChEBI" id="CHEBI:30879"/>
        <dbReference type="ChEBI" id="CHEBI:57618"/>
        <dbReference type="ChEBI" id="CHEBI:58210"/>
        <dbReference type="ChEBI" id="CHEBI:142491"/>
        <dbReference type="EC" id="1.14.14.1"/>
    </reaction>
</comment>
<dbReference type="InterPro" id="IPR017972">
    <property type="entry name" value="Cyt_P450_CS"/>
</dbReference>
<dbReference type="CDD" id="cd11056">
    <property type="entry name" value="CYP6-like"/>
    <property type="match status" value="1"/>
</dbReference>
<evidence type="ECO:0000256" key="3">
    <source>
        <dbReference type="ARBA" id="ARBA00004406"/>
    </source>
</evidence>
<evidence type="ECO:0000256" key="8">
    <source>
        <dbReference type="ARBA" id="ARBA00022824"/>
    </source>
</evidence>